<evidence type="ECO:0000256" key="2">
    <source>
        <dbReference type="SAM" id="SignalP"/>
    </source>
</evidence>
<dbReference type="InterPro" id="IPR011659">
    <property type="entry name" value="WD40"/>
</dbReference>
<dbReference type="Gene3D" id="2.120.10.30">
    <property type="entry name" value="TolB, C-terminal domain"/>
    <property type="match status" value="2"/>
</dbReference>
<accession>A0A7M2X3N5</accession>
<evidence type="ECO:0000313" key="3">
    <source>
        <dbReference type="EMBL" id="QOV91621.1"/>
    </source>
</evidence>
<dbReference type="PANTHER" id="PTHR36842:SF1">
    <property type="entry name" value="PROTEIN TOLB"/>
    <property type="match status" value="1"/>
</dbReference>
<dbReference type="AlphaFoldDB" id="A0A7M2X3N5"/>
<evidence type="ECO:0000256" key="1">
    <source>
        <dbReference type="ARBA" id="ARBA00009820"/>
    </source>
</evidence>
<feature type="signal peptide" evidence="2">
    <location>
        <begin position="1"/>
        <end position="20"/>
    </location>
</feature>
<dbReference type="Pfam" id="PF07676">
    <property type="entry name" value="PD40"/>
    <property type="match status" value="4"/>
</dbReference>
<dbReference type="RefSeq" id="WP_206294922.1">
    <property type="nucleotide sequence ID" value="NZ_CP063458.1"/>
</dbReference>
<keyword evidence="2" id="KW-0732">Signal</keyword>
<dbReference type="KEGG" id="hbs:IPV69_09765"/>
<dbReference type="PANTHER" id="PTHR36842">
    <property type="entry name" value="PROTEIN TOLB HOMOLOG"/>
    <property type="match status" value="1"/>
</dbReference>
<evidence type="ECO:0000313" key="4">
    <source>
        <dbReference type="Proteomes" id="UP000593765"/>
    </source>
</evidence>
<dbReference type="InterPro" id="IPR011042">
    <property type="entry name" value="6-blade_b-propeller_TolB-like"/>
</dbReference>
<dbReference type="PROSITE" id="PS51257">
    <property type="entry name" value="PROKAR_LIPOPROTEIN"/>
    <property type="match status" value="1"/>
</dbReference>
<dbReference type="SUPFAM" id="SSF82171">
    <property type="entry name" value="DPP6 N-terminal domain-like"/>
    <property type="match status" value="1"/>
</dbReference>
<reference evidence="3 4" key="1">
    <citation type="submission" date="2020-10" db="EMBL/GenBank/DDBJ databases">
        <title>Wide distribution of Phycisphaera-like planctomycetes from WD2101 soil group in peatlands and genome analysis of the first cultivated representative.</title>
        <authorList>
            <person name="Dedysh S.N."/>
            <person name="Beletsky A.V."/>
            <person name="Ivanova A."/>
            <person name="Kulichevskaya I.S."/>
            <person name="Suzina N.E."/>
            <person name="Philippov D.A."/>
            <person name="Rakitin A.L."/>
            <person name="Mardanov A.V."/>
            <person name="Ravin N.V."/>
        </authorList>
    </citation>
    <scope>NUCLEOTIDE SEQUENCE [LARGE SCALE GENOMIC DNA]</scope>
    <source>
        <strain evidence="3 4">M1803</strain>
    </source>
</reference>
<keyword evidence="4" id="KW-1185">Reference proteome</keyword>
<dbReference type="EMBL" id="CP063458">
    <property type="protein sequence ID" value="QOV91621.1"/>
    <property type="molecule type" value="Genomic_DNA"/>
</dbReference>
<protein>
    <submittedName>
        <fullName evidence="3">PD40 domain-containing protein</fullName>
    </submittedName>
</protein>
<dbReference type="Proteomes" id="UP000593765">
    <property type="component" value="Chromosome"/>
</dbReference>
<name>A0A7M2X3N5_9BACT</name>
<proteinExistence type="inferred from homology"/>
<organism evidence="3 4">
    <name type="scientific">Humisphaera borealis</name>
    <dbReference type="NCBI Taxonomy" id="2807512"/>
    <lineage>
        <taxon>Bacteria</taxon>
        <taxon>Pseudomonadati</taxon>
        <taxon>Planctomycetota</taxon>
        <taxon>Phycisphaerae</taxon>
        <taxon>Tepidisphaerales</taxon>
        <taxon>Tepidisphaeraceae</taxon>
        <taxon>Humisphaera</taxon>
    </lineage>
</organism>
<feature type="chain" id="PRO_5034227644" evidence="2">
    <location>
        <begin position="21"/>
        <end position="414"/>
    </location>
</feature>
<comment type="similarity">
    <text evidence="1">Belongs to the TolB family.</text>
</comment>
<sequence>MNQRLSPVVRRSILASVALAAAILTGCQTSEPIANKGKPQVPSTAPVAVTQPAVPDAREAEYLSNVTQLTDGFDRAGEGYFSHDMKWIIFQATPKGEKEYQMYVASLQLGGGAPKIGVPIRISPTNSRNTCGFFSPDGKTVIFGSTAGKEKPDEQSAGYQRQGGNYRWAFPDGMEIYGANVTGRELSAAAEAWSGLDELSAKAARSGTTAGPVLLDLATAANRLTENNGYDAEGSFSPDGKWIVFTSRRSGDTEIWVMKADGSNPVQLTKSPNYDGGPFFAPDGKRIIYRSDRKGNDLLQVFVGELAFDANGDITHIASERQLTDDANVNWGPWFHPDNKHIIYATSIHGHHNYELYLMKDDGSKKTRITYCPGFDGLPVFSPDGAHVMWSAKRSKDGTTQLFVAKFKMPVEAE</sequence>
<gene>
    <name evidence="3" type="ORF">IPV69_09765</name>
</gene>